<reference evidence="2 4" key="1">
    <citation type="journal article" date="2013" name="Nature">
        <title>Draft genome of the wheat A-genome progenitor Triticum urartu.</title>
        <authorList>
            <person name="Ling H.Q."/>
            <person name="Zhao S."/>
            <person name="Liu D."/>
            <person name="Wang J."/>
            <person name="Sun H."/>
            <person name="Zhang C."/>
            <person name="Fan H."/>
            <person name="Li D."/>
            <person name="Dong L."/>
            <person name="Tao Y."/>
            <person name="Gao C."/>
            <person name="Wu H."/>
            <person name="Li Y."/>
            <person name="Cui Y."/>
            <person name="Guo X."/>
            <person name="Zheng S."/>
            <person name="Wang B."/>
            <person name="Yu K."/>
            <person name="Liang Q."/>
            <person name="Yang W."/>
            <person name="Lou X."/>
            <person name="Chen J."/>
            <person name="Feng M."/>
            <person name="Jian J."/>
            <person name="Zhang X."/>
            <person name="Luo G."/>
            <person name="Jiang Y."/>
            <person name="Liu J."/>
            <person name="Wang Z."/>
            <person name="Sha Y."/>
            <person name="Zhang B."/>
            <person name="Wu H."/>
            <person name="Tang D."/>
            <person name="Shen Q."/>
            <person name="Xue P."/>
            <person name="Zou S."/>
            <person name="Wang X."/>
            <person name="Liu X."/>
            <person name="Wang F."/>
            <person name="Yang Y."/>
            <person name="An X."/>
            <person name="Dong Z."/>
            <person name="Zhang K."/>
            <person name="Zhang X."/>
            <person name="Luo M.C."/>
            <person name="Dvorak J."/>
            <person name="Tong Y."/>
            <person name="Wang J."/>
            <person name="Yang H."/>
            <person name="Li Z."/>
            <person name="Wang D."/>
            <person name="Zhang A."/>
            <person name="Wang J."/>
        </authorList>
    </citation>
    <scope>NUCLEOTIDE SEQUENCE</scope>
    <source>
        <strain evidence="4">cv. G1812</strain>
    </source>
</reference>
<evidence type="ECO:0008006" key="5">
    <source>
        <dbReference type="Google" id="ProtNLM"/>
    </source>
</evidence>
<dbReference type="Proteomes" id="UP000015106">
    <property type="component" value="Unassembled WGS sequence"/>
</dbReference>
<organism evidence="2">
    <name type="scientific">Triticum urartu</name>
    <name type="common">Red wild einkorn</name>
    <name type="synonym">Crithodium urartu</name>
    <dbReference type="NCBI Taxonomy" id="4572"/>
    <lineage>
        <taxon>Eukaryota</taxon>
        <taxon>Viridiplantae</taxon>
        <taxon>Streptophyta</taxon>
        <taxon>Embryophyta</taxon>
        <taxon>Tracheophyta</taxon>
        <taxon>Spermatophyta</taxon>
        <taxon>Magnoliopsida</taxon>
        <taxon>Liliopsida</taxon>
        <taxon>Poales</taxon>
        <taxon>Poaceae</taxon>
        <taxon>BOP clade</taxon>
        <taxon>Pooideae</taxon>
        <taxon>Triticodae</taxon>
        <taxon>Triticeae</taxon>
        <taxon>Triticinae</taxon>
        <taxon>Triticum</taxon>
    </lineage>
</organism>
<dbReference type="OMA" id="GDEDKMY"/>
<sequence>MRALGFNVIVSFVFAIVFNIGFSFPTLPSWIPSPLLPVYIKNIHRGKHGSDSSTYDTEGRFMPVNFESIFSKYARRAPDKLSFGDIWRMTEGNRLNFDFIGWIVSKGEWILLYVLAKDEEGFLSREAVRRCFDGSLFEFIAQQRREAHDKQH</sequence>
<evidence type="ECO:0000313" key="3">
    <source>
        <dbReference type="EnsemblPlants" id="TuG1812S0001773400.01.T01"/>
    </source>
</evidence>
<name>M8A9M9_TRIUA</name>
<accession>M8A9M9</accession>
<dbReference type="InterPro" id="IPR007736">
    <property type="entry name" value="Caleosin-related"/>
</dbReference>
<dbReference type="EnsemblPlants" id="TuG1812S0001773400.01.T02">
    <property type="protein sequence ID" value="TuG1812S0001773400.01.T02"/>
    <property type="gene ID" value="TuG1812S0001773400.01"/>
</dbReference>
<gene>
    <name evidence="2" type="ORF">TRIUR3_05871</name>
</gene>
<protein>
    <recommendedName>
        <fullName evidence="5">Peroxygenase 2</fullName>
    </recommendedName>
</protein>
<dbReference type="GO" id="GO:0004497">
    <property type="term" value="F:monooxygenase activity"/>
    <property type="evidence" value="ECO:0007669"/>
    <property type="project" value="TreeGrafter"/>
</dbReference>
<dbReference type="GO" id="GO:0005509">
    <property type="term" value="F:calcium ion binding"/>
    <property type="evidence" value="ECO:0007669"/>
    <property type="project" value="TreeGrafter"/>
</dbReference>
<dbReference type="eggNOG" id="ENOG502QQD0">
    <property type="taxonomic scope" value="Eukaryota"/>
</dbReference>
<keyword evidence="4" id="KW-1185">Reference proteome</keyword>
<evidence type="ECO:0000256" key="1">
    <source>
        <dbReference type="ARBA" id="ARBA00006765"/>
    </source>
</evidence>
<dbReference type="Gramene" id="TuG1812S0001773400.01.T02">
    <property type="protein sequence ID" value="TuG1812S0001773400.01.T02"/>
    <property type="gene ID" value="TuG1812S0001773400.01"/>
</dbReference>
<dbReference type="AlphaFoldDB" id="M8A9M9"/>
<dbReference type="Gramene" id="TuG1812S0001773400.01.T01">
    <property type="protein sequence ID" value="TuG1812S0001773400.01.T01"/>
    <property type="gene ID" value="TuG1812S0001773400.01"/>
</dbReference>
<comment type="similarity">
    <text evidence="1">Belongs to the caleosin family.</text>
</comment>
<dbReference type="EnsemblPlants" id="TuG1812S0001773400.01.T01">
    <property type="protein sequence ID" value="TuG1812S0001773400.01.T01"/>
    <property type="gene ID" value="TuG1812S0001773400.01"/>
</dbReference>
<reference evidence="3" key="2">
    <citation type="submission" date="2022-06" db="UniProtKB">
        <authorList>
            <consortium name="EnsemblPlants"/>
        </authorList>
    </citation>
    <scope>IDENTIFICATION</scope>
</reference>
<dbReference type="EMBL" id="KD148981">
    <property type="protein sequence ID" value="EMS57194.1"/>
    <property type="molecule type" value="Genomic_DNA"/>
</dbReference>
<dbReference type="Pfam" id="PF05042">
    <property type="entry name" value="Caleosin"/>
    <property type="match status" value="1"/>
</dbReference>
<evidence type="ECO:0000313" key="2">
    <source>
        <dbReference type="EMBL" id="EMS57194.1"/>
    </source>
</evidence>
<evidence type="ECO:0000313" key="4">
    <source>
        <dbReference type="Proteomes" id="UP000015106"/>
    </source>
</evidence>
<dbReference type="PANTHER" id="PTHR31495">
    <property type="entry name" value="PEROXYGENASE 3-RELATED"/>
    <property type="match status" value="1"/>
</dbReference>
<dbReference type="PANTHER" id="PTHR31495:SF20">
    <property type="entry name" value="CALEOSIN-RELATED FAMILY PROTEIN"/>
    <property type="match status" value="1"/>
</dbReference>
<proteinExistence type="inferred from homology"/>
<dbReference type="STRING" id="4572.M8A9M9"/>